<evidence type="ECO:0008006" key="2">
    <source>
        <dbReference type="Google" id="ProtNLM"/>
    </source>
</evidence>
<dbReference type="InterPro" id="IPR038763">
    <property type="entry name" value="DHH_sf"/>
</dbReference>
<dbReference type="SUPFAM" id="SSF64182">
    <property type="entry name" value="DHH phosphoesterases"/>
    <property type="match status" value="1"/>
</dbReference>
<gene>
    <name evidence="1" type="ORF">LCGC14_0715790</name>
</gene>
<accession>A0A0F9QZ11</accession>
<sequence length="326" mass="35652">MTSDFETIMKYDVFNGDADGIIALLQLQLANPTDTVKVTGVKRDIQLLKKVTPQSGDCIRVLDISMEKNMPALHDALTVGAKVMYVDHHKAGDIPNHANLFSHIDLDANMCTSLIVSDLLDKQFHLWAITAAYGDNLFAKADAEADKLKLTELQKSQLKAFGTYINYNGYGSEVADLHFSPEKLYEQLLQYKSPLDAINDENSAYYTLERAYKADMEKAAGAKVLHDCDTAKVILLDDEPWARRVSGVLGNDLANQAPAKAHGVITSNNKGSYTVSVRAPLSNKQGAVDICSKFATGGGRAAAAGINELPESQLSNFITELVDYYK</sequence>
<reference evidence="1" key="1">
    <citation type="journal article" date="2015" name="Nature">
        <title>Complex archaea that bridge the gap between prokaryotes and eukaryotes.</title>
        <authorList>
            <person name="Spang A."/>
            <person name="Saw J.H."/>
            <person name="Jorgensen S.L."/>
            <person name="Zaremba-Niedzwiedzka K."/>
            <person name="Martijn J."/>
            <person name="Lind A.E."/>
            <person name="van Eijk R."/>
            <person name="Schleper C."/>
            <person name="Guy L."/>
            <person name="Ettema T.J."/>
        </authorList>
    </citation>
    <scope>NUCLEOTIDE SEQUENCE</scope>
</reference>
<dbReference type="EMBL" id="LAZR01001598">
    <property type="protein sequence ID" value="KKN42187.1"/>
    <property type="molecule type" value="Genomic_DNA"/>
</dbReference>
<comment type="caution">
    <text evidence="1">The sequence shown here is derived from an EMBL/GenBank/DDBJ whole genome shotgun (WGS) entry which is preliminary data.</text>
</comment>
<name>A0A0F9QZ11_9ZZZZ</name>
<protein>
    <recommendedName>
        <fullName evidence="2">DHHA1 domain-containing protein</fullName>
    </recommendedName>
</protein>
<organism evidence="1">
    <name type="scientific">marine sediment metagenome</name>
    <dbReference type="NCBI Taxonomy" id="412755"/>
    <lineage>
        <taxon>unclassified sequences</taxon>
        <taxon>metagenomes</taxon>
        <taxon>ecological metagenomes</taxon>
    </lineage>
</organism>
<dbReference type="AlphaFoldDB" id="A0A0F9QZ11"/>
<evidence type="ECO:0000313" key="1">
    <source>
        <dbReference type="EMBL" id="KKN42187.1"/>
    </source>
</evidence>
<proteinExistence type="predicted"/>